<evidence type="ECO:0000313" key="1">
    <source>
        <dbReference type="EMBL" id="MCV9389347.1"/>
    </source>
</evidence>
<dbReference type="Pfam" id="PF08713">
    <property type="entry name" value="DNA_alkylation"/>
    <property type="match status" value="1"/>
</dbReference>
<name>A0ABT3D0B8_9BACT</name>
<dbReference type="PANTHER" id="PTHR41291">
    <property type="entry name" value="DNA ALKYLATION REPAIR PROTEIN"/>
    <property type="match status" value="1"/>
</dbReference>
<proteinExistence type="predicted"/>
<evidence type="ECO:0000313" key="2">
    <source>
        <dbReference type="Proteomes" id="UP001300692"/>
    </source>
</evidence>
<dbReference type="SUPFAM" id="SSF48371">
    <property type="entry name" value="ARM repeat"/>
    <property type="match status" value="1"/>
</dbReference>
<dbReference type="CDD" id="cd06561">
    <property type="entry name" value="AlkD_like"/>
    <property type="match status" value="1"/>
</dbReference>
<dbReference type="Proteomes" id="UP001300692">
    <property type="component" value="Unassembled WGS sequence"/>
</dbReference>
<dbReference type="Gene3D" id="1.25.10.90">
    <property type="match status" value="1"/>
</dbReference>
<dbReference type="RefSeq" id="WP_264140268.1">
    <property type="nucleotide sequence ID" value="NZ_JAOYOD010000001.1"/>
</dbReference>
<dbReference type="EMBL" id="JAOYOD010000001">
    <property type="protein sequence ID" value="MCV9389347.1"/>
    <property type="molecule type" value="Genomic_DNA"/>
</dbReference>
<sequence length="238" mass="27384">MSKQKQSLTVPEVMKLLEAQSNAEVREQRASKFGITANDSLGLTIKELKEIARGIEKDNELALGLFETGVYEARMLLPLLFSPKMVTPELMDQWVTQFESWEICDHFCMSFLGQTPYAYAKVSEWIDRESEFERRAGIALMIGYHFGHKKAPNSDFEAFLPLIETYAFDGRNFVKKALSWALRTIGKRNDDLTERAIACCESLLQQDHKSAHWIARDALREFSKPGFKTQRYPREVYG</sequence>
<comment type="caution">
    <text evidence="1">The sequence shown here is derived from an EMBL/GenBank/DDBJ whole genome shotgun (WGS) entry which is preliminary data.</text>
</comment>
<dbReference type="InterPro" id="IPR016024">
    <property type="entry name" value="ARM-type_fold"/>
</dbReference>
<keyword evidence="2" id="KW-1185">Reference proteome</keyword>
<organism evidence="1 2">
    <name type="scientific">Reichenbachiella ulvae</name>
    <dbReference type="NCBI Taxonomy" id="2980104"/>
    <lineage>
        <taxon>Bacteria</taxon>
        <taxon>Pseudomonadati</taxon>
        <taxon>Bacteroidota</taxon>
        <taxon>Cytophagia</taxon>
        <taxon>Cytophagales</taxon>
        <taxon>Reichenbachiellaceae</taxon>
        <taxon>Reichenbachiella</taxon>
    </lineage>
</organism>
<reference evidence="1 2" key="1">
    <citation type="submission" date="2022-10" db="EMBL/GenBank/DDBJ databases">
        <title>Comparative genomics and taxonomic characterization of three novel marine species of genus Reichenbachiella exhibiting antioxidant and polysaccharide degradation activities.</title>
        <authorList>
            <person name="Muhammad N."/>
            <person name="Lee Y.-J."/>
            <person name="Ko J."/>
            <person name="Kim S.-G."/>
        </authorList>
    </citation>
    <scope>NUCLEOTIDE SEQUENCE [LARGE SCALE GENOMIC DNA]</scope>
    <source>
        <strain evidence="1 2">ABR2-5</strain>
    </source>
</reference>
<dbReference type="InterPro" id="IPR014825">
    <property type="entry name" value="DNA_alkylation"/>
</dbReference>
<protein>
    <submittedName>
        <fullName evidence="1">DNA alkylation repair protein</fullName>
    </submittedName>
</protein>
<dbReference type="PANTHER" id="PTHR41291:SF1">
    <property type="entry name" value="DNA ALKYLATION REPAIR PROTEIN"/>
    <property type="match status" value="1"/>
</dbReference>
<gene>
    <name evidence="1" type="ORF">N7U62_21960</name>
</gene>
<accession>A0ABT3D0B8</accession>